<dbReference type="Gene3D" id="3.60.10.10">
    <property type="entry name" value="Endonuclease/exonuclease/phosphatase"/>
    <property type="match status" value="1"/>
</dbReference>
<dbReference type="SUPFAM" id="SSF56219">
    <property type="entry name" value="DNase I-like"/>
    <property type="match status" value="1"/>
</dbReference>
<evidence type="ECO:0000313" key="2">
    <source>
        <dbReference type="EMBL" id="RHY01778.1"/>
    </source>
</evidence>
<evidence type="ECO:0000256" key="1">
    <source>
        <dbReference type="SAM" id="MobiDB-lite"/>
    </source>
</evidence>
<name>A0A397A7B7_APHAT</name>
<gene>
    <name evidence="2" type="ORF">DYB36_005212</name>
</gene>
<proteinExistence type="predicted"/>
<dbReference type="Proteomes" id="UP000265427">
    <property type="component" value="Unassembled WGS sequence"/>
</dbReference>
<evidence type="ECO:0000313" key="3">
    <source>
        <dbReference type="Proteomes" id="UP000265427"/>
    </source>
</evidence>
<accession>A0A397A7B7</accession>
<reference evidence="2 3" key="1">
    <citation type="submission" date="2018-08" db="EMBL/GenBank/DDBJ databases">
        <title>Aphanomyces genome sequencing and annotation.</title>
        <authorList>
            <person name="Minardi D."/>
            <person name="Oidtmann B."/>
            <person name="Van Der Giezen M."/>
            <person name="Studholme D.J."/>
        </authorList>
    </citation>
    <scope>NUCLEOTIDE SEQUENCE [LARGE SCALE GENOMIC DNA]</scope>
    <source>
        <strain evidence="2 3">Kv</strain>
    </source>
</reference>
<comment type="caution">
    <text evidence="2">The sequence shown here is derived from an EMBL/GenBank/DDBJ whole genome shotgun (WGS) entry which is preliminary data.</text>
</comment>
<feature type="region of interest" description="Disordered" evidence="1">
    <location>
        <begin position="99"/>
        <end position="127"/>
    </location>
</feature>
<organism evidence="2 3">
    <name type="scientific">Aphanomyces astaci</name>
    <name type="common">Crayfish plague agent</name>
    <dbReference type="NCBI Taxonomy" id="112090"/>
    <lineage>
        <taxon>Eukaryota</taxon>
        <taxon>Sar</taxon>
        <taxon>Stramenopiles</taxon>
        <taxon>Oomycota</taxon>
        <taxon>Saprolegniomycetes</taxon>
        <taxon>Saprolegniales</taxon>
        <taxon>Verrucalvaceae</taxon>
        <taxon>Aphanomyces</taxon>
    </lineage>
</organism>
<sequence>MFMYHTSQVTLTNPQAPLPYLRIPRPQPRPPLAIPAFRILTQNVDGFRVDSVRTWMASWKDRLTHERLDIICLQETHVGSPAQVTSHANLWNICGASRPSRPLHSPRPSGPRPPHEPAGCPSQPLLQTQRLYCHP</sequence>
<dbReference type="AlphaFoldDB" id="A0A397A7B7"/>
<dbReference type="InterPro" id="IPR036691">
    <property type="entry name" value="Endo/exonu/phosph_ase_sf"/>
</dbReference>
<dbReference type="EMBL" id="QUSZ01007705">
    <property type="protein sequence ID" value="RHY01778.1"/>
    <property type="molecule type" value="Genomic_DNA"/>
</dbReference>
<protein>
    <recommendedName>
        <fullName evidence="4">Endonuclease/exonuclease/phosphatase domain-containing protein</fullName>
    </recommendedName>
</protein>
<evidence type="ECO:0008006" key="4">
    <source>
        <dbReference type="Google" id="ProtNLM"/>
    </source>
</evidence>